<dbReference type="InterPro" id="IPR037465">
    <property type="entry name" value="YlxR"/>
</dbReference>
<dbReference type="SUPFAM" id="SSF64376">
    <property type="entry name" value="YlxR-like"/>
    <property type="match status" value="1"/>
</dbReference>
<dbReference type="PANTHER" id="PTHR34215:SF1">
    <property type="entry name" value="YLXR DOMAIN-CONTAINING PROTEIN"/>
    <property type="match status" value="1"/>
</dbReference>
<dbReference type="AlphaFoldDB" id="A0A6J6C103"/>
<dbReference type="Gene3D" id="3.30.1230.10">
    <property type="entry name" value="YlxR-like"/>
    <property type="match status" value="1"/>
</dbReference>
<dbReference type="InterPro" id="IPR035931">
    <property type="entry name" value="YlxR-like_sf"/>
</dbReference>
<proteinExistence type="predicted"/>
<evidence type="ECO:0000313" key="2">
    <source>
        <dbReference type="EMBL" id="CAB4544685.1"/>
    </source>
</evidence>
<protein>
    <submittedName>
        <fullName evidence="2">Unannotated protein</fullName>
    </submittedName>
</protein>
<feature type="domain" description="YlxR" evidence="1">
    <location>
        <begin position="9"/>
        <end position="73"/>
    </location>
</feature>
<dbReference type="Pfam" id="PF04296">
    <property type="entry name" value="YlxR"/>
    <property type="match status" value="1"/>
</dbReference>
<reference evidence="2" key="1">
    <citation type="submission" date="2020-05" db="EMBL/GenBank/DDBJ databases">
        <authorList>
            <person name="Chiriac C."/>
            <person name="Salcher M."/>
            <person name="Ghai R."/>
            <person name="Kavagutti S V."/>
        </authorList>
    </citation>
    <scope>NUCLEOTIDE SEQUENCE</scope>
</reference>
<gene>
    <name evidence="2" type="ORF">UFOPK1421_00872</name>
</gene>
<dbReference type="InterPro" id="IPR007393">
    <property type="entry name" value="YlxR_dom"/>
</dbReference>
<dbReference type="PANTHER" id="PTHR34215">
    <property type="entry name" value="BLL0784 PROTEIN"/>
    <property type="match status" value="1"/>
</dbReference>
<name>A0A6J6C103_9ZZZZ</name>
<accession>A0A6J6C103</accession>
<organism evidence="2">
    <name type="scientific">freshwater metagenome</name>
    <dbReference type="NCBI Taxonomy" id="449393"/>
    <lineage>
        <taxon>unclassified sequences</taxon>
        <taxon>metagenomes</taxon>
        <taxon>ecological metagenomes</taxon>
    </lineage>
</organism>
<dbReference type="EMBL" id="CAEZSL010000084">
    <property type="protein sequence ID" value="CAB4544685.1"/>
    <property type="molecule type" value="Genomic_DNA"/>
</dbReference>
<evidence type="ECO:0000259" key="1">
    <source>
        <dbReference type="Pfam" id="PF04296"/>
    </source>
</evidence>
<sequence>MTMLTHPIRTCVGCRSRKEQQFLTRYVPNGVGQPVPSRTSSGRGAWICNESATCIAAATKTRAFDRAWKTQSSARQALAIKISTTRQLTRAAQP</sequence>